<name>A0A9W8K925_9AGAR</name>
<evidence type="ECO:0000313" key="3">
    <source>
        <dbReference type="Proteomes" id="UP001148786"/>
    </source>
</evidence>
<dbReference type="EMBL" id="JANKHO010000333">
    <property type="protein sequence ID" value="KAJ3511342.1"/>
    <property type="molecule type" value="Genomic_DNA"/>
</dbReference>
<feature type="chain" id="PRO_5040998019" evidence="1">
    <location>
        <begin position="23"/>
        <end position="428"/>
    </location>
</feature>
<evidence type="ECO:0000256" key="1">
    <source>
        <dbReference type="SAM" id="SignalP"/>
    </source>
</evidence>
<comment type="caution">
    <text evidence="2">The sequence shown here is derived from an EMBL/GenBank/DDBJ whole genome shotgun (WGS) entry which is preliminary data.</text>
</comment>
<proteinExistence type="predicted"/>
<sequence length="428" mass="48805">MPDLPFSVNTIIALCAVPLSLAEKSATLPHYRNMENEVKDYPNLPVIARRMASLSERKDQDLAVAVQIKKKAVNIHFYSNPRDEETSQHLKEVWEVLQDISREKNQTRDAGRTKLISLVWRYHLEVWLKDFVLAGYRGFDAHIGELLQLSEYSEYANELKILQTSVSTLVDVIKQEVHLLDVTQLLATLKAIPEVKQELKKSPKFSVIAQYLDTITSMDNRYATNADNLVTFARANNKTFSLPLRTVQAARYSEQQNPEVVSIPNSPEEWYNHLQRYFEFQGKTVEVQTSFAEEAHKYHREHNGKVIPRVHSEIGLLLSLYEDNEFKDSDGPTCIATPGCPSWASLACFQMVREFDPFVKSPPGLYIPNFLPGMREASSEGREFTFPWSLPSGLSERLHGLVLGGLIKELNSRLVRYGVIKEVPKGRQ</sequence>
<feature type="signal peptide" evidence="1">
    <location>
        <begin position="1"/>
        <end position="22"/>
    </location>
</feature>
<gene>
    <name evidence="2" type="ORF">NLJ89_g4152</name>
</gene>
<dbReference type="AlphaFoldDB" id="A0A9W8K925"/>
<organism evidence="2 3">
    <name type="scientific">Agrocybe chaxingu</name>
    <dbReference type="NCBI Taxonomy" id="84603"/>
    <lineage>
        <taxon>Eukaryota</taxon>
        <taxon>Fungi</taxon>
        <taxon>Dikarya</taxon>
        <taxon>Basidiomycota</taxon>
        <taxon>Agaricomycotina</taxon>
        <taxon>Agaricomycetes</taxon>
        <taxon>Agaricomycetidae</taxon>
        <taxon>Agaricales</taxon>
        <taxon>Agaricineae</taxon>
        <taxon>Strophariaceae</taxon>
        <taxon>Agrocybe</taxon>
    </lineage>
</organism>
<protein>
    <submittedName>
        <fullName evidence="2">Uncharacterized protein</fullName>
    </submittedName>
</protein>
<evidence type="ECO:0000313" key="2">
    <source>
        <dbReference type="EMBL" id="KAJ3511342.1"/>
    </source>
</evidence>
<accession>A0A9W8K925</accession>
<dbReference type="Proteomes" id="UP001148786">
    <property type="component" value="Unassembled WGS sequence"/>
</dbReference>
<reference evidence="2" key="1">
    <citation type="submission" date="2022-07" db="EMBL/GenBank/DDBJ databases">
        <title>Genome Sequence of Agrocybe chaxingu.</title>
        <authorList>
            <person name="Buettner E."/>
        </authorList>
    </citation>
    <scope>NUCLEOTIDE SEQUENCE</scope>
    <source>
        <strain evidence="2">MP-N11</strain>
    </source>
</reference>
<keyword evidence="1" id="KW-0732">Signal</keyword>
<keyword evidence="3" id="KW-1185">Reference proteome</keyword>